<dbReference type="Proteomes" id="UP001140011">
    <property type="component" value="Unassembled WGS sequence"/>
</dbReference>
<evidence type="ECO:0000256" key="1">
    <source>
        <dbReference type="SAM" id="MobiDB-lite"/>
    </source>
</evidence>
<evidence type="ECO:0000313" key="3">
    <source>
        <dbReference type="Proteomes" id="UP001140011"/>
    </source>
</evidence>
<gene>
    <name evidence="2" type="ORF">GGI19_005660</name>
</gene>
<proteinExistence type="predicted"/>
<sequence length="145" mass="15058">IEHGSSSTITLMHDTSSLCSQDNIRPPATRIPRVLPPPPVRPPPGMPGMARVRSAGTTARSNLRGASSSQVLPLIQAATSKSLGAPVLPTAMSLTMSSNPPSTTGLGELDVRQLLIGVGSSQVLDWPAEGDALELELEGLINFDA</sequence>
<organism evidence="2 3">
    <name type="scientific">Coemansia pectinata</name>
    <dbReference type="NCBI Taxonomy" id="1052879"/>
    <lineage>
        <taxon>Eukaryota</taxon>
        <taxon>Fungi</taxon>
        <taxon>Fungi incertae sedis</taxon>
        <taxon>Zoopagomycota</taxon>
        <taxon>Kickxellomycotina</taxon>
        <taxon>Kickxellomycetes</taxon>
        <taxon>Kickxellales</taxon>
        <taxon>Kickxellaceae</taxon>
        <taxon>Coemansia</taxon>
    </lineage>
</organism>
<feature type="non-terminal residue" evidence="2">
    <location>
        <position position="1"/>
    </location>
</feature>
<feature type="region of interest" description="Disordered" evidence="1">
    <location>
        <begin position="25"/>
        <end position="57"/>
    </location>
</feature>
<name>A0A9W8L7A2_9FUNG</name>
<evidence type="ECO:0000313" key="2">
    <source>
        <dbReference type="EMBL" id="KAJ2749429.1"/>
    </source>
</evidence>
<dbReference type="OrthoDB" id="5572461at2759"/>
<accession>A0A9W8L7A2</accession>
<feature type="region of interest" description="Disordered" evidence="1">
    <location>
        <begin position="1"/>
        <end position="20"/>
    </location>
</feature>
<dbReference type="AlphaFoldDB" id="A0A9W8L7A2"/>
<reference evidence="2" key="1">
    <citation type="submission" date="2022-07" db="EMBL/GenBank/DDBJ databases">
        <title>Phylogenomic reconstructions and comparative analyses of Kickxellomycotina fungi.</title>
        <authorList>
            <person name="Reynolds N.K."/>
            <person name="Stajich J.E."/>
            <person name="Barry K."/>
            <person name="Grigoriev I.V."/>
            <person name="Crous P."/>
            <person name="Smith M.E."/>
        </authorList>
    </citation>
    <scope>NUCLEOTIDE SEQUENCE</scope>
    <source>
        <strain evidence="2">BCRC 34297</strain>
    </source>
</reference>
<protein>
    <submittedName>
        <fullName evidence="2">Uncharacterized protein</fullName>
    </submittedName>
</protein>
<dbReference type="EMBL" id="JANBUH010000789">
    <property type="protein sequence ID" value="KAJ2749429.1"/>
    <property type="molecule type" value="Genomic_DNA"/>
</dbReference>
<comment type="caution">
    <text evidence="2">The sequence shown here is derived from an EMBL/GenBank/DDBJ whole genome shotgun (WGS) entry which is preliminary data.</text>
</comment>
<keyword evidence="3" id="KW-1185">Reference proteome</keyword>
<feature type="compositionally biased region" description="Pro residues" evidence="1">
    <location>
        <begin position="34"/>
        <end position="46"/>
    </location>
</feature>